<dbReference type="PANTHER" id="PTHR15717">
    <property type="entry name" value="PROTEIN KIAA0494"/>
    <property type="match status" value="1"/>
</dbReference>
<feature type="coiled-coil region" evidence="1">
    <location>
        <begin position="215"/>
        <end position="256"/>
    </location>
</feature>
<organism evidence="3 4">
    <name type="scientific">Portunus trituberculatus</name>
    <name type="common">Swimming crab</name>
    <name type="synonym">Neptunus trituberculatus</name>
    <dbReference type="NCBI Taxonomy" id="210409"/>
    <lineage>
        <taxon>Eukaryota</taxon>
        <taxon>Metazoa</taxon>
        <taxon>Ecdysozoa</taxon>
        <taxon>Arthropoda</taxon>
        <taxon>Crustacea</taxon>
        <taxon>Multicrustacea</taxon>
        <taxon>Malacostraca</taxon>
        <taxon>Eumalacostraca</taxon>
        <taxon>Eucarida</taxon>
        <taxon>Decapoda</taxon>
        <taxon>Pleocyemata</taxon>
        <taxon>Brachyura</taxon>
        <taxon>Eubrachyura</taxon>
        <taxon>Portunoidea</taxon>
        <taxon>Portunidae</taxon>
        <taxon>Portuninae</taxon>
        <taxon>Portunus</taxon>
    </lineage>
</organism>
<dbReference type="Gene3D" id="1.10.287.1490">
    <property type="match status" value="1"/>
</dbReference>
<name>A0A5B7CLD8_PORTR</name>
<keyword evidence="4" id="KW-1185">Reference proteome</keyword>
<dbReference type="OrthoDB" id="10009315at2759"/>
<proteinExistence type="predicted"/>
<accession>A0A5B7CLD8</accession>
<feature type="region of interest" description="Disordered" evidence="2">
    <location>
        <begin position="27"/>
        <end position="53"/>
    </location>
</feature>
<dbReference type="EMBL" id="VSRR010000077">
    <property type="protein sequence ID" value="MPC09611.1"/>
    <property type="molecule type" value="Genomic_DNA"/>
</dbReference>
<feature type="compositionally biased region" description="Low complexity" evidence="2">
    <location>
        <begin position="398"/>
        <end position="407"/>
    </location>
</feature>
<dbReference type="InterPro" id="IPR042352">
    <property type="entry name" value="EFCAB14"/>
</dbReference>
<dbReference type="Proteomes" id="UP000324222">
    <property type="component" value="Unassembled WGS sequence"/>
</dbReference>
<dbReference type="PANTHER" id="PTHR15717:SF2">
    <property type="entry name" value="EF-HAND CALCIUM-BINDING DOMAIN-CONTAINING PROTEIN 14"/>
    <property type="match status" value="1"/>
</dbReference>
<reference evidence="3 4" key="1">
    <citation type="submission" date="2019-05" db="EMBL/GenBank/DDBJ databases">
        <title>Another draft genome of Portunus trituberculatus and its Hox gene families provides insights of decapod evolution.</title>
        <authorList>
            <person name="Jeong J.-H."/>
            <person name="Song I."/>
            <person name="Kim S."/>
            <person name="Choi T."/>
            <person name="Kim D."/>
            <person name="Ryu S."/>
            <person name="Kim W."/>
        </authorList>
    </citation>
    <scope>NUCLEOTIDE SEQUENCE [LARGE SCALE GENOMIC DNA]</scope>
    <source>
        <tissue evidence="3">Muscle</tissue>
    </source>
</reference>
<sequence>MATATRGCIAKDSYKLLDISGSESEEEGVHIAPLRPTQPPQRKKRLKRRERDLLRMSPNQLDEEAERWCGCVTIGVGAEGCCPAQTSPGEAVRSALLLVTLAGLSLLTWLALHLQNRLDTTQRILNTVEASSSELPAKFHQSHVRLQELEKNQSALWAAVTQLTTSLDAVTKRVDLLEGGVKGIENSLNTSPQLSSLPKDVAALQGSVATFGSSLTDAQSSLEEIKKEHDKLTLDVREAANMIERLKEDISVLQNQTVMEHGGGGGSPATLGESVLALKEKMDSLTSTITSINASFSQQATDTSLTNHRLQSLEEASTNVSSNLSQRVSSLEAWHSLVTPDLPSHITNLSTTVASLQDASLLQSHAVHNLTQSMDVVKGVEKRLEGSQVQLASSVSELKQQLQKQQQQPPPQPLLHSPPNTQPHPETDRSPLTFVEYGGKRRAGGHSRLTISCAKKSLY</sequence>
<evidence type="ECO:0000313" key="3">
    <source>
        <dbReference type="EMBL" id="MPC09611.1"/>
    </source>
</evidence>
<keyword evidence="1" id="KW-0175">Coiled coil</keyword>
<evidence type="ECO:0000256" key="1">
    <source>
        <dbReference type="SAM" id="Coils"/>
    </source>
</evidence>
<evidence type="ECO:0000256" key="2">
    <source>
        <dbReference type="SAM" id="MobiDB-lite"/>
    </source>
</evidence>
<evidence type="ECO:0000313" key="4">
    <source>
        <dbReference type="Proteomes" id="UP000324222"/>
    </source>
</evidence>
<comment type="caution">
    <text evidence="3">The sequence shown here is derived from an EMBL/GenBank/DDBJ whole genome shotgun (WGS) entry which is preliminary data.</text>
</comment>
<feature type="region of interest" description="Disordered" evidence="2">
    <location>
        <begin position="395"/>
        <end position="432"/>
    </location>
</feature>
<dbReference type="AlphaFoldDB" id="A0A5B7CLD8"/>
<gene>
    <name evidence="3" type="primary">EFCAB14</name>
    <name evidence="3" type="ORF">E2C01_002226</name>
</gene>
<protein>
    <submittedName>
        <fullName evidence="3">EF-hand calcium-binding domain-containing protein 14</fullName>
    </submittedName>
</protein>